<dbReference type="RefSeq" id="WP_027497879.1">
    <property type="nucleotide sequence ID" value="NZ_CP015220.1"/>
</dbReference>
<dbReference type="GO" id="GO:0046872">
    <property type="term" value="F:metal ion binding"/>
    <property type="evidence" value="ECO:0007669"/>
    <property type="project" value="UniProtKB-KW"/>
</dbReference>
<organism evidence="2 3">
    <name type="scientific">Rhodococcoides fascians</name>
    <name type="common">Rhodococcus fascians</name>
    <dbReference type="NCBI Taxonomy" id="1828"/>
    <lineage>
        <taxon>Bacteria</taxon>
        <taxon>Bacillati</taxon>
        <taxon>Actinomycetota</taxon>
        <taxon>Actinomycetes</taxon>
        <taxon>Mycobacteriales</taxon>
        <taxon>Nocardiaceae</taxon>
        <taxon>Rhodococcoides</taxon>
    </lineage>
</organism>
<name>A0A143QFT4_RHOFA</name>
<dbReference type="EC" id="1.13.11.9" evidence="2"/>
<evidence type="ECO:0000313" key="2">
    <source>
        <dbReference type="EMBL" id="AMY21352.1"/>
    </source>
</evidence>
<dbReference type="GO" id="GO:0047075">
    <property type="term" value="F:2,5-dihydroxypyridine 5,6-dioxygenase activity"/>
    <property type="evidence" value="ECO:0007669"/>
    <property type="project" value="UniProtKB-EC"/>
</dbReference>
<keyword evidence="2" id="KW-0560">Oxidoreductase</keyword>
<dbReference type="InterPro" id="IPR052170">
    <property type="entry name" value="M29_Exopeptidase"/>
</dbReference>
<reference evidence="2 3" key="1">
    <citation type="journal article" date="2016" name="Genome Announc.">
        <title>Complete Genome and Plasmid Sequences for Rhodococcus fascians D188 and Draft Sequences for Rhodococcus Isolates PBTS 1 and PBTS 2.</title>
        <authorList>
            <person name="Stamler R.A."/>
            <person name="Vereecke D."/>
            <person name="Zhang Y."/>
            <person name="Schilkey F."/>
            <person name="Devitt N."/>
            <person name="Randall J.J."/>
        </authorList>
    </citation>
    <scope>NUCLEOTIDE SEQUENCE [LARGE SCALE GENOMIC DNA]</scope>
    <source>
        <strain evidence="2 3">PBTS2</strain>
    </source>
</reference>
<dbReference type="AlphaFoldDB" id="A0A143QFT4"/>
<keyword evidence="1" id="KW-0479">Metal-binding</keyword>
<accession>A0A143QFT4</accession>
<sequence length="343" mass="36940">MFDLRSADLLRAFTRQLELCKVQPGEQVVILAEPSSRGDYVSAAFGAAQSLGAQVLSATVPGGSPAPMPSTHTGAGPGLVSVMNSSVAQDMLKGADLVVDLTSEGFIHAPIQQEILAAGTRIIFVCDAPDVLIRNMPQDGDKERVQAGVDLIRNGSTMRITNEAGTDLTVQLSNSQPEFQVGFADDKGRWDHWPSTMVLCWPEISNGKIVLSEGDILLPFKEYVRDETTLTVTNGHIDEVTGGGEAALLNMFFADSNDKWARYLSHMGWGLMKTGDWFAAAMYGKDDIMGMDARAFAGSFLWSTGPHPVLGRDSYAHLDIGMRACTVSIDGIDVVTEGRLVEN</sequence>
<dbReference type="OrthoDB" id="6918951at2"/>
<dbReference type="InterPro" id="IPR058739">
    <property type="entry name" value="NicX"/>
</dbReference>
<keyword evidence="2" id="KW-0223">Dioxygenase</keyword>
<proteinExistence type="predicted"/>
<dbReference type="PANTHER" id="PTHR34448">
    <property type="entry name" value="AMINOPEPTIDASE"/>
    <property type="match status" value="1"/>
</dbReference>
<evidence type="ECO:0000313" key="3">
    <source>
        <dbReference type="Proteomes" id="UP000076038"/>
    </source>
</evidence>
<dbReference type="PATRIC" id="fig|1653479.3.peg.20"/>
<keyword evidence="3" id="KW-1185">Reference proteome</keyword>
<dbReference type="Proteomes" id="UP000076038">
    <property type="component" value="Chromosome"/>
</dbReference>
<gene>
    <name evidence="2" type="primary">nicX</name>
    <name evidence="2" type="ORF">A3Q41_00020</name>
</gene>
<dbReference type="Pfam" id="PF26233">
    <property type="entry name" value="NicX"/>
    <property type="match status" value="1"/>
</dbReference>
<dbReference type="KEGG" id="rhs:A3Q41_00020"/>
<protein>
    <submittedName>
        <fullName evidence="2">2,5-dihydroxypyridine 5,6-dioxygenase</fullName>
        <ecNumber evidence="2">1.13.11.9</ecNumber>
    </submittedName>
</protein>
<dbReference type="PANTHER" id="PTHR34448:SF1">
    <property type="entry name" value="BLL6088 PROTEIN"/>
    <property type="match status" value="1"/>
</dbReference>
<dbReference type="EMBL" id="CP015220">
    <property type="protein sequence ID" value="AMY21352.1"/>
    <property type="molecule type" value="Genomic_DNA"/>
</dbReference>
<reference evidence="3" key="2">
    <citation type="submission" date="2016-04" db="EMBL/GenBank/DDBJ databases">
        <title>Complete Genome and Plasmid Sequences for Rhodococcus fascians D188 and Draft Sequences for Rhodococcus spp. Isolates PBTS 1 and PBTS 2.</title>
        <authorList>
            <person name="Stamer R."/>
            <person name="Vereecke D."/>
            <person name="Zhang Y."/>
            <person name="Schilkey F."/>
            <person name="Devitt N."/>
            <person name="Randall J."/>
        </authorList>
    </citation>
    <scope>NUCLEOTIDE SEQUENCE [LARGE SCALE GENOMIC DNA]</scope>
    <source>
        <strain evidence="3">PBTS2</strain>
    </source>
</reference>
<evidence type="ECO:0000256" key="1">
    <source>
        <dbReference type="ARBA" id="ARBA00022723"/>
    </source>
</evidence>